<keyword evidence="5 8" id="KW-0808">Transferase</keyword>
<evidence type="ECO:0000256" key="1">
    <source>
        <dbReference type="ARBA" id="ARBA00001933"/>
    </source>
</evidence>
<dbReference type="GO" id="GO:1901605">
    <property type="term" value="P:alpha-amino acid metabolic process"/>
    <property type="evidence" value="ECO:0007669"/>
    <property type="project" value="TreeGrafter"/>
</dbReference>
<comment type="similarity">
    <text evidence="2">Belongs to the class-I pyridoxal-phosphate-dependent aminotransferase family.</text>
</comment>
<reference evidence="8 9" key="1">
    <citation type="submission" date="2019-10" db="EMBL/GenBank/DDBJ databases">
        <title>Genomic analysis of Raineyella sp. CBA3103.</title>
        <authorList>
            <person name="Roh S.W."/>
        </authorList>
    </citation>
    <scope>NUCLEOTIDE SEQUENCE [LARGE SCALE GENOMIC DNA]</scope>
    <source>
        <strain evidence="8 9">CBA3103</strain>
    </source>
</reference>
<comment type="cofactor">
    <cofactor evidence="1">
        <name>pyridoxal 5'-phosphate</name>
        <dbReference type="ChEBI" id="CHEBI:597326"/>
    </cofactor>
</comment>
<dbReference type="Pfam" id="PF00155">
    <property type="entry name" value="Aminotran_1_2"/>
    <property type="match status" value="1"/>
</dbReference>
<dbReference type="FunFam" id="3.40.640.10:FF:000053">
    <property type="entry name" value="Aminotransferase, class I"/>
    <property type="match status" value="1"/>
</dbReference>
<dbReference type="GO" id="GO:0008483">
    <property type="term" value="F:transaminase activity"/>
    <property type="evidence" value="ECO:0007669"/>
    <property type="project" value="UniProtKB-KW"/>
</dbReference>
<dbReference type="Gene3D" id="3.90.1150.10">
    <property type="entry name" value="Aspartate Aminotransferase, domain 1"/>
    <property type="match status" value="1"/>
</dbReference>
<name>A0A5Q2FIU3_9ACTN</name>
<dbReference type="AlphaFoldDB" id="A0A5Q2FIU3"/>
<comment type="subunit">
    <text evidence="3">Homodimer.</text>
</comment>
<dbReference type="Proteomes" id="UP000386847">
    <property type="component" value="Chromosome"/>
</dbReference>
<dbReference type="Gene3D" id="3.40.640.10">
    <property type="entry name" value="Type I PLP-dependent aspartate aminotransferase-like (Major domain)"/>
    <property type="match status" value="1"/>
</dbReference>
<dbReference type="InterPro" id="IPR050859">
    <property type="entry name" value="Class-I_PLP-dep_aminotransf"/>
</dbReference>
<evidence type="ECO:0000256" key="6">
    <source>
        <dbReference type="ARBA" id="ARBA00022898"/>
    </source>
</evidence>
<dbReference type="GO" id="GO:0030170">
    <property type="term" value="F:pyridoxal phosphate binding"/>
    <property type="evidence" value="ECO:0007669"/>
    <property type="project" value="InterPro"/>
</dbReference>
<feature type="domain" description="Aminotransferase class I/classII large" evidence="7">
    <location>
        <begin position="55"/>
        <end position="401"/>
    </location>
</feature>
<proteinExistence type="inferred from homology"/>
<dbReference type="SUPFAM" id="SSF53383">
    <property type="entry name" value="PLP-dependent transferases"/>
    <property type="match status" value="1"/>
</dbReference>
<dbReference type="InterPro" id="IPR015424">
    <property type="entry name" value="PyrdxlP-dep_Trfase"/>
</dbReference>
<sequence length="437" mass="48645">MEHQRRDTRLDLYHDRYAARAFGMKESAVRALFAVANRPEVVSLAGGMPNIADLPLDMVADALSDMIQSPAGPKALQYGSGQGEPMLREQICEVMAEEGIRAHPDDVTVTVGSQQGLDLITRIFCDPGDVVLAEAPSYVGALSTFASYQAEVVHVEMDDDGLVPERLREAVLTLTARGKKVKFLYTIPNYNNPSGITMSLERRKQVLEIARETGLLIVEDNPYGLLDLEGERLPAIRSMENDQVLYMGSFSKTFSPGFRVGWVLAPHAVREKLVLAQESATLSPPTFSQYAVSTYLKVHDWRHQIVVFRDMYRERRDAMLKALTEYMPAGSSWTHPKGGFFVWLTLPAGIDSQAMLPRAVTNRVAYTPGTAFYADDLGARNIRLSYCYPTPERIREGVRRLGEVLNRESQLNRTFGIHPGAHAVHNVESNSPHPDQA</sequence>
<dbReference type="RefSeq" id="WP_153573630.1">
    <property type="nucleotide sequence ID" value="NZ_CP045725.1"/>
</dbReference>
<dbReference type="InterPro" id="IPR015422">
    <property type="entry name" value="PyrdxlP-dep_Trfase_small"/>
</dbReference>
<evidence type="ECO:0000313" key="9">
    <source>
        <dbReference type="Proteomes" id="UP000386847"/>
    </source>
</evidence>
<keyword evidence="6" id="KW-0663">Pyridoxal phosphate</keyword>
<dbReference type="InterPro" id="IPR015421">
    <property type="entry name" value="PyrdxlP-dep_Trfase_major"/>
</dbReference>
<dbReference type="EMBL" id="CP045725">
    <property type="protein sequence ID" value="QGF25103.1"/>
    <property type="molecule type" value="Genomic_DNA"/>
</dbReference>
<dbReference type="PANTHER" id="PTHR42790">
    <property type="entry name" value="AMINOTRANSFERASE"/>
    <property type="match status" value="1"/>
</dbReference>
<evidence type="ECO:0000313" key="8">
    <source>
        <dbReference type="EMBL" id="QGF25103.1"/>
    </source>
</evidence>
<organism evidence="8 9">
    <name type="scientific">Raineyella fluvialis</name>
    <dbReference type="NCBI Taxonomy" id="2662261"/>
    <lineage>
        <taxon>Bacteria</taxon>
        <taxon>Bacillati</taxon>
        <taxon>Actinomycetota</taxon>
        <taxon>Actinomycetes</taxon>
        <taxon>Propionibacteriales</taxon>
        <taxon>Propionibacteriaceae</taxon>
        <taxon>Raineyella</taxon>
    </lineage>
</organism>
<dbReference type="CDD" id="cd00609">
    <property type="entry name" value="AAT_like"/>
    <property type="match status" value="1"/>
</dbReference>
<dbReference type="PANTHER" id="PTHR42790:SF19">
    <property type="entry name" value="KYNURENINE_ALPHA-AMINOADIPATE AMINOTRANSFERASE, MITOCHONDRIAL"/>
    <property type="match status" value="1"/>
</dbReference>
<gene>
    <name evidence="8" type="ORF">Rai3103_06050</name>
</gene>
<evidence type="ECO:0000256" key="5">
    <source>
        <dbReference type="ARBA" id="ARBA00022679"/>
    </source>
</evidence>
<evidence type="ECO:0000256" key="4">
    <source>
        <dbReference type="ARBA" id="ARBA00022576"/>
    </source>
</evidence>
<dbReference type="KEGG" id="rain:Rai3103_06050"/>
<dbReference type="InterPro" id="IPR004839">
    <property type="entry name" value="Aminotransferase_I/II_large"/>
</dbReference>
<evidence type="ECO:0000256" key="3">
    <source>
        <dbReference type="ARBA" id="ARBA00011738"/>
    </source>
</evidence>
<accession>A0A5Q2FIU3</accession>
<keyword evidence="9" id="KW-1185">Reference proteome</keyword>
<keyword evidence="4 8" id="KW-0032">Aminotransferase</keyword>
<evidence type="ECO:0000256" key="2">
    <source>
        <dbReference type="ARBA" id="ARBA00007441"/>
    </source>
</evidence>
<protein>
    <submittedName>
        <fullName evidence="8">Aminotransferase class I/II-fold pyridoxal phosphate-dependent enzyme</fullName>
    </submittedName>
</protein>
<evidence type="ECO:0000259" key="7">
    <source>
        <dbReference type="Pfam" id="PF00155"/>
    </source>
</evidence>